<organism evidence="2 3">
    <name type="scientific">Shewanella corallii</name>
    <dbReference type="NCBI Taxonomy" id="560080"/>
    <lineage>
        <taxon>Bacteria</taxon>
        <taxon>Pseudomonadati</taxon>
        <taxon>Pseudomonadota</taxon>
        <taxon>Gammaproteobacteria</taxon>
        <taxon>Alteromonadales</taxon>
        <taxon>Shewanellaceae</taxon>
        <taxon>Shewanella</taxon>
    </lineage>
</organism>
<protein>
    <submittedName>
        <fullName evidence="2">Lecithin retinol acyltransferase family protein</fullName>
    </submittedName>
</protein>
<keyword evidence="2" id="KW-0012">Acyltransferase</keyword>
<sequence>MAWPLIWLGGAALGALALAEEKSRRDRLNLDRRLGRLSPEDKKSGAALTPSVLLRTDSKTAPAPGSIVCCHVYGVIEHTGIWLGDDMIAELHGSGLVRAVSPRRFLAGRTGDSIFVAATASHEAMAQEQTAKRAMDNLFTYRDYDLLENNCHRFVWYCMTGEEQEIRSFDGFNEKLSLHFGKTVFWDQLAA</sequence>
<keyword evidence="3" id="KW-1185">Reference proteome</keyword>
<proteinExistence type="predicted"/>
<dbReference type="GO" id="GO:0016746">
    <property type="term" value="F:acyltransferase activity"/>
    <property type="evidence" value="ECO:0007669"/>
    <property type="project" value="UniProtKB-KW"/>
</dbReference>
<keyword evidence="2" id="KW-0808">Transferase</keyword>
<accession>A0ABT0NAZ5</accession>
<feature type="domain" description="LRAT" evidence="1">
    <location>
        <begin position="111"/>
        <end position="163"/>
    </location>
</feature>
<dbReference type="InterPro" id="IPR007053">
    <property type="entry name" value="LRAT_dom"/>
</dbReference>
<reference evidence="2 3" key="1">
    <citation type="submission" date="2022-01" db="EMBL/GenBank/DDBJ databases">
        <title>Whole genome-based taxonomy of the Shewanellaceae.</title>
        <authorList>
            <person name="Martin-Rodriguez A.J."/>
        </authorList>
    </citation>
    <scope>NUCLEOTIDE SEQUENCE [LARGE SCALE GENOMIC DNA]</scope>
    <source>
        <strain evidence="2 3">DSM 21332</strain>
    </source>
</reference>
<evidence type="ECO:0000259" key="1">
    <source>
        <dbReference type="Pfam" id="PF04970"/>
    </source>
</evidence>
<evidence type="ECO:0000313" key="2">
    <source>
        <dbReference type="EMBL" id="MCL2915599.1"/>
    </source>
</evidence>
<dbReference type="RefSeq" id="WP_249250187.1">
    <property type="nucleotide sequence ID" value="NZ_JAKIKT010000007.1"/>
</dbReference>
<comment type="caution">
    <text evidence="2">The sequence shown here is derived from an EMBL/GenBank/DDBJ whole genome shotgun (WGS) entry which is preliminary data.</text>
</comment>
<dbReference type="Pfam" id="PF04970">
    <property type="entry name" value="LRAT"/>
    <property type="match status" value="1"/>
</dbReference>
<name>A0ABT0NAZ5_9GAMM</name>
<evidence type="ECO:0000313" key="3">
    <source>
        <dbReference type="Proteomes" id="UP001202831"/>
    </source>
</evidence>
<dbReference type="EMBL" id="JAKIKT010000007">
    <property type="protein sequence ID" value="MCL2915599.1"/>
    <property type="molecule type" value="Genomic_DNA"/>
</dbReference>
<dbReference type="Proteomes" id="UP001202831">
    <property type="component" value="Unassembled WGS sequence"/>
</dbReference>
<dbReference type="Gene3D" id="3.90.1720.10">
    <property type="entry name" value="endopeptidase domain like (from Nostoc punctiforme)"/>
    <property type="match status" value="1"/>
</dbReference>
<gene>
    <name evidence="2" type="ORF">L2725_17730</name>
</gene>